<organism evidence="1 2">
    <name type="scientific">Lederbergia citrea</name>
    <dbReference type="NCBI Taxonomy" id="2833581"/>
    <lineage>
        <taxon>Bacteria</taxon>
        <taxon>Bacillati</taxon>
        <taxon>Bacillota</taxon>
        <taxon>Bacilli</taxon>
        <taxon>Bacillales</taxon>
        <taxon>Bacillaceae</taxon>
        <taxon>Lederbergia</taxon>
    </lineage>
</organism>
<dbReference type="GO" id="GO:0005975">
    <property type="term" value="P:carbohydrate metabolic process"/>
    <property type="evidence" value="ECO:0007669"/>
    <property type="project" value="InterPro"/>
</dbReference>
<sequence length="418" mass="49200">MHKKKLILSIFIIILLTSLLLWKIPSDEVENDESVTKNEIRKDELFTQSLYDEWYDQQPTWSIDHFPKYGSDYKGNTYAWGWSYVANSLIDMYEATGQEKYLDLLVPQVRYIFTQTDERLWLESFTNTGLSLPAWSDRGHYTSGEFSYIYPVHTGMIILPVLRFVDIVKENNISKYNDIANDFLQASGEALAIHNKESMWKDISEDEGFYMGHPYGEGLVSEANKIGIPNRIFIYLAAGGLYDKLTGGNEYTERINKSLRYFKHSLVKYDKNYDSYYWSYWNDLDPTSWEDISHAALTVYGIYILHEEAGFSIFTDKDFIRFKNIIYKIVNKDSPPKARKFIHRKSTEQNSFYKMEDNQYYFSLLKWTFLGIYDKKVLETLEPVYREAYNQKRNTVTTLSGIATYLKIKDQLKAEREN</sequence>
<dbReference type="Proteomes" id="UP000676456">
    <property type="component" value="Unassembled WGS sequence"/>
</dbReference>
<evidence type="ECO:0000313" key="1">
    <source>
        <dbReference type="EMBL" id="MBS4223360.1"/>
    </source>
</evidence>
<dbReference type="AlphaFoldDB" id="A0A942UL13"/>
<name>A0A942UL13_9BACI</name>
<proteinExistence type="predicted"/>
<dbReference type="InterPro" id="IPR008928">
    <property type="entry name" value="6-hairpin_glycosidase_sf"/>
</dbReference>
<reference evidence="1 2" key="1">
    <citation type="submission" date="2021-05" db="EMBL/GenBank/DDBJ databases">
        <title>Novel Bacillus species.</title>
        <authorList>
            <person name="Liu G."/>
        </authorList>
    </citation>
    <scope>NUCLEOTIDE SEQUENCE [LARGE SCALE GENOMIC DNA]</scope>
    <source>
        <strain evidence="1 2">FJAT-49682</strain>
    </source>
</reference>
<dbReference type="SUPFAM" id="SSF48208">
    <property type="entry name" value="Six-hairpin glycosidases"/>
    <property type="match status" value="1"/>
</dbReference>
<keyword evidence="2" id="KW-1185">Reference proteome</keyword>
<dbReference type="EMBL" id="JAGYPN010000002">
    <property type="protein sequence ID" value="MBS4223360.1"/>
    <property type="molecule type" value="Genomic_DNA"/>
</dbReference>
<evidence type="ECO:0000313" key="2">
    <source>
        <dbReference type="Proteomes" id="UP000676456"/>
    </source>
</evidence>
<gene>
    <name evidence="1" type="ORF">KHA91_11460</name>
</gene>
<protein>
    <submittedName>
        <fullName evidence="1">Uncharacterized protein</fullName>
    </submittedName>
</protein>
<accession>A0A942UL13</accession>
<dbReference type="RefSeq" id="WP_213098375.1">
    <property type="nucleotide sequence ID" value="NZ_JAGYPN010000002.1"/>
</dbReference>
<comment type="caution">
    <text evidence="1">The sequence shown here is derived from an EMBL/GenBank/DDBJ whole genome shotgun (WGS) entry which is preliminary data.</text>
</comment>